<dbReference type="PRINTS" id="PR00756">
    <property type="entry name" value="ALADIPTASE"/>
</dbReference>
<evidence type="ECO:0000256" key="1">
    <source>
        <dbReference type="ARBA" id="ARBA00000098"/>
    </source>
</evidence>
<dbReference type="GO" id="GO:0008270">
    <property type="term" value="F:zinc ion binding"/>
    <property type="evidence" value="ECO:0007669"/>
    <property type="project" value="InterPro"/>
</dbReference>
<dbReference type="Proteomes" id="UP000542674">
    <property type="component" value="Unassembled WGS sequence"/>
</dbReference>
<evidence type="ECO:0000259" key="15">
    <source>
        <dbReference type="Pfam" id="PF17900"/>
    </source>
</evidence>
<dbReference type="GO" id="GO:0016285">
    <property type="term" value="F:alanyl aminopeptidase activity"/>
    <property type="evidence" value="ECO:0007669"/>
    <property type="project" value="UniProtKB-EC"/>
</dbReference>
<dbReference type="SUPFAM" id="SSF55486">
    <property type="entry name" value="Metalloproteases ('zincins'), catalytic domain"/>
    <property type="match status" value="1"/>
</dbReference>
<evidence type="ECO:0000256" key="5">
    <source>
        <dbReference type="ARBA" id="ARBA00015611"/>
    </source>
</evidence>
<dbReference type="Pfam" id="PF01433">
    <property type="entry name" value="Peptidase_M1"/>
    <property type="match status" value="1"/>
</dbReference>
<evidence type="ECO:0000313" key="16">
    <source>
        <dbReference type="EMBL" id="MBB4968864.1"/>
    </source>
</evidence>
<proteinExistence type="inferred from homology"/>
<evidence type="ECO:0000256" key="8">
    <source>
        <dbReference type="ARBA" id="ARBA00022801"/>
    </source>
</evidence>
<dbReference type="PANTHER" id="PTHR11533:SF297">
    <property type="entry name" value="AMINOPEPTIDASE N"/>
    <property type="match status" value="1"/>
</dbReference>
<dbReference type="Gene3D" id="1.10.390.10">
    <property type="entry name" value="Neutral Protease Domain 2"/>
    <property type="match status" value="1"/>
</dbReference>
<dbReference type="RefSeq" id="WP_184674606.1">
    <property type="nucleotide sequence ID" value="NZ_BAABAI010000043.1"/>
</dbReference>
<evidence type="ECO:0000256" key="12">
    <source>
        <dbReference type="ARBA" id="ARBA00031533"/>
    </source>
</evidence>
<evidence type="ECO:0000313" key="17">
    <source>
        <dbReference type="Proteomes" id="UP000542674"/>
    </source>
</evidence>
<dbReference type="SUPFAM" id="SSF63737">
    <property type="entry name" value="Leukotriene A4 hydrolase N-terminal domain"/>
    <property type="match status" value="1"/>
</dbReference>
<dbReference type="Gene3D" id="2.60.40.1730">
    <property type="entry name" value="tricorn interacting facor f3 domain"/>
    <property type="match status" value="1"/>
</dbReference>
<evidence type="ECO:0000259" key="14">
    <source>
        <dbReference type="Pfam" id="PF01433"/>
    </source>
</evidence>
<dbReference type="InterPro" id="IPR001930">
    <property type="entry name" value="Peptidase_M1"/>
</dbReference>
<comment type="similarity">
    <text evidence="3">Belongs to the peptidase M1 family.</text>
</comment>
<name>A0A7W7T969_9PSEU</name>
<evidence type="ECO:0000256" key="11">
    <source>
        <dbReference type="ARBA" id="ARBA00029811"/>
    </source>
</evidence>
<comment type="cofactor">
    <cofactor evidence="2">
        <name>Zn(2+)</name>
        <dbReference type="ChEBI" id="CHEBI:29105"/>
    </cofactor>
</comment>
<evidence type="ECO:0000256" key="3">
    <source>
        <dbReference type="ARBA" id="ARBA00010136"/>
    </source>
</evidence>
<comment type="catalytic activity">
    <reaction evidence="1">
        <text>Release of an N-terminal amino acid, Xaa-|-Yaa- from a peptide, amide or arylamide. Xaa is preferably Ala, but may be most amino acids including Pro (slow action). When a terminal hydrophobic residue is followed by a prolyl residue, the two may be released as an intact Xaa-Pro dipeptide.</text>
        <dbReference type="EC" id="3.4.11.2"/>
    </reaction>
</comment>
<keyword evidence="10" id="KW-0482">Metalloprotease</keyword>
<evidence type="ECO:0000256" key="13">
    <source>
        <dbReference type="SAM" id="MobiDB-lite"/>
    </source>
</evidence>
<gene>
    <name evidence="16" type="ORF">F4559_006223</name>
</gene>
<dbReference type="AlphaFoldDB" id="A0A7W7T969"/>
<organism evidence="16 17">
    <name type="scientific">Saccharothrix violaceirubra</name>
    <dbReference type="NCBI Taxonomy" id="413306"/>
    <lineage>
        <taxon>Bacteria</taxon>
        <taxon>Bacillati</taxon>
        <taxon>Actinomycetota</taxon>
        <taxon>Actinomycetes</taxon>
        <taxon>Pseudonocardiales</taxon>
        <taxon>Pseudonocardiaceae</taxon>
        <taxon>Saccharothrix</taxon>
    </lineage>
</organism>
<dbReference type="InterPro" id="IPR014782">
    <property type="entry name" value="Peptidase_M1_dom"/>
</dbReference>
<evidence type="ECO:0000256" key="10">
    <source>
        <dbReference type="ARBA" id="ARBA00023049"/>
    </source>
</evidence>
<feature type="domain" description="Peptidase M1 membrane alanine aminopeptidase" evidence="14">
    <location>
        <begin position="331"/>
        <end position="469"/>
    </location>
</feature>
<keyword evidence="6" id="KW-0645">Protease</keyword>
<dbReference type="GO" id="GO:0008237">
    <property type="term" value="F:metallopeptidase activity"/>
    <property type="evidence" value="ECO:0007669"/>
    <property type="project" value="UniProtKB-KW"/>
</dbReference>
<dbReference type="EMBL" id="JACHJS010000001">
    <property type="protein sequence ID" value="MBB4968864.1"/>
    <property type="molecule type" value="Genomic_DNA"/>
</dbReference>
<dbReference type="InterPro" id="IPR045357">
    <property type="entry name" value="Aminopeptidase_N-like_N"/>
</dbReference>
<keyword evidence="7" id="KW-0479">Metal-binding</keyword>
<evidence type="ECO:0000256" key="7">
    <source>
        <dbReference type="ARBA" id="ARBA00022723"/>
    </source>
</evidence>
<sequence>MAVSRKTRPALAVVAVLALVTVGVVVWRIPSSDESRPAAATTTTAAPATGLPGADGAGDPYYPTDGNAGYDVERYDVTVEYDPETKRLDGRTRVTATATADLTGFNLDLYRLTVSEVEVADTAARFRQEGDHELVVTPAAPIPTGTRFTVEVAYGGEPGLFPEKALGSNGWQISASGGAFAAGEPHSATTWFPANDTPRDKASFHLVATVPEGWSVVSNGRLGETTTAAGRTTVRWDAETPMATYLTTIAIDRWRIEKSTANGVEIVHAYAPGAEKRTELGERLPEVLEFLAGKFGPYPFDAAGGIFLSDRIGFSLETQTRPIYAAWADLDTVVHENAHQWFGDSVTVDTWADICLNECFASYASWLWDEAKNGADLDAAYRADVEKRSDKSWKHKLYDMGAGNEFKAVYDKGPLALHALRRYVGDDAFDRILKGWVAKHTGGNASWPEFEKYAAETAGRDLDGFFAAWFRGDGVPADEYLWPGPLRR</sequence>
<feature type="region of interest" description="Disordered" evidence="13">
    <location>
        <begin position="33"/>
        <end position="67"/>
    </location>
</feature>
<keyword evidence="9" id="KW-0862">Zinc</keyword>
<feature type="compositionally biased region" description="Low complexity" evidence="13">
    <location>
        <begin position="37"/>
        <end position="60"/>
    </location>
</feature>
<dbReference type="InterPro" id="IPR042097">
    <property type="entry name" value="Aminopeptidase_N-like_N_sf"/>
</dbReference>
<dbReference type="InterPro" id="IPR027268">
    <property type="entry name" value="Peptidase_M4/M1_CTD_sf"/>
</dbReference>
<keyword evidence="16" id="KW-0031">Aminopeptidase</keyword>
<reference evidence="16 17" key="1">
    <citation type="submission" date="2020-08" db="EMBL/GenBank/DDBJ databases">
        <title>Sequencing the genomes of 1000 actinobacteria strains.</title>
        <authorList>
            <person name="Klenk H.-P."/>
        </authorList>
    </citation>
    <scope>NUCLEOTIDE SEQUENCE [LARGE SCALE GENOMIC DNA]</scope>
    <source>
        <strain evidence="16 17">DSM 45084</strain>
    </source>
</reference>
<dbReference type="CDD" id="cd09603">
    <property type="entry name" value="M1_APN_like"/>
    <property type="match status" value="1"/>
</dbReference>
<protein>
    <recommendedName>
        <fullName evidence="5">Aminopeptidase N</fullName>
        <ecNumber evidence="4">3.4.11.2</ecNumber>
    </recommendedName>
    <alternativeName>
        <fullName evidence="11">Alanine aminopeptidase</fullName>
    </alternativeName>
    <alternativeName>
        <fullName evidence="12">Lysyl aminopeptidase</fullName>
    </alternativeName>
</protein>
<dbReference type="GO" id="GO:0006508">
    <property type="term" value="P:proteolysis"/>
    <property type="evidence" value="ECO:0007669"/>
    <property type="project" value="UniProtKB-KW"/>
</dbReference>
<evidence type="ECO:0000256" key="9">
    <source>
        <dbReference type="ARBA" id="ARBA00022833"/>
    </source>
</evidence>
<comment type="caution">
    <text evidence="16">The sequence shown here is derived from an EMBL/GenBank/DDBJ whole genome shotgun (WGS) entry which is preliminary data.</text>
</comment>
<accession>A0A7W7T969</accession>
<evidence type="ECO:0000256" key="4">
    <source>
        <dbReference type="ARBA" id="ARBA00012564"/>
    </source>
</evidence>
<dbReference type="Pfam" id="PF17900">
    <property type="entry name" value="Peptidase_M1_N"/>
    <property type="match status" value="1"/>
</dbReference>
<dbReference type="InterPro" id="IPR050344">
    <property type="entry name" value="Peptidase_M1_aminopeptidases"/>
</dbReference>
<dbReference type="EC" id="3.4.11.2" evidence="4"/>
<feature type="domain" description="Aminopeptidase N-like N-terminal" evidence="15">
    <location>
        <begin position="73"/>
        <end position="246"/>
    </location>
</feature>
<keyword evidence="17" id="KW-1185">Reference proteome</keyword>
<dbReference type="PANTHER" id="PTHR11533">
    <property type="entry name" value="PROTEASE M1 ZINC METALLOPROTEASE"/>
    <property type="match status" value="1"/>
</dbReference>
<evidence type="ECO:0000256" key="6">
    <source>
        <dbReference type="ARBA" id="ARBA00022670"/>
    </source>
</evidence>
<evidence type="ECO:0000256" key="2">
    <source>
        <dbReference type="ARBA" id="ARBA00001947"/>
    </source>
</evidence>
<keyword evidence="8" id="KW-0378">Hydrolase</keyword>